<keyword evidence="2" id="KW-0472">Membrane</keyword>
<feature type="compositionally biased region" description="Pro residues" evidence="1">
    <location>
        <begin position="243"/>
        <end position="254"/>
    </location>
</feature>
<feature type="compositionally biased region" description="Polar residues" evidence="1">
    <location>
        <begin position="272"/>
        <end position="288"/>
    </location>
</feature>
<keyword evidence="2" id="KW-0812">Transmembrane</keyword>
<sequence length="466" mass="50924">MLALLLLLTLFKPTSALPIPHSHYPASLPACLVFGVIAILLLILICLKRVFRNRRVSSAQNSRTGSFESVGASVTSQSEKSGFIVGFLGSPTVEILCQLEQTEETKDSSFTSHIHTVSRSPRTDYPSVLDIRRQETHSFKLPSLPSKPHVAQLPPKSRRFSLPVMRSVTHDARRPRHSSLKSARSQRSMTFSPSVRIVNHSPTLHSSPPNSPRLAELANILPTASSTPISPKPGSRLSRSFIPPLPFTHSPPSPVQRSGPLQISHPYALSRKATTPCETENPLSTRQPVRSPEIPASSESPSPPLSSFPAPPLIPSILRSKFKARTRRSPTIGPIGPSPLRTMILPESPITLIPATAGVVRNLSPSESRRASRVMDQDDPSVLFSIIRELVEETSEWDTDSVFMSQNFKELLQTSVKGTNESDESESSDQSRSAGEFDLGSSCADLANLVSFWDESSGERETGVAW</sequence>
<keyword evidence="2" id="KW-1133">Transmembrane helix</keyword>
<dbReference type="AlphaFoldDB" id="A0AAD7C4Z0"/>
<dbReference type="EMBL" id="JARKIF010000005">
    <property type="protein sequence ID" value="KAJ7638842.1"/>
    <property type="molecule type" value="Genomic_DNA"/>
</dbReference>
<feature type="compositionally biased region" description="Low complexity" evidence="1">
    <location>
        <begin position="291"/>
        <end position="300"/>
    </location>
</feature>
<feature type="signal peptide" evidence="3">
    <location>
        <begin position="1"/>
        <end position="16"/>
    </location>
</feature>
<keyword evidence="3" id="KW-0732">Signal</keyword>
<keyword evidence="5" id="KW-1185">Reference proteome</keyword>
<evidence type="ECO:0000313" key="4">
    <source>
        <dbReference type="EMBL" id="KAJ7638842.1"/>
    </source>
</evidence>
<name>A0AAD7C4Z0_9AGAR</name>
<evidence type="ECO:0000256" key="3">
    <source>
        <dbReference type="SAM" id="SignalP"/>
    </source>
</evidence>
<evidence type="ECO:0000256" key="2">
    <source>
        <dbReference type="SAM" id="Phobius"/>
    </source>
</evidence>
<proteinExistence type="predicted"/>
<comment type="caution">
    <text evidence="4">The sequence shown here is derived from an EMBL/GenBank/DDBJ whole genome shotgun (WGS) entry which is preliminary data.</text>
</comment>
<feature type="compositionally biased region" description="Polar residues" evidence="1">
    <location>
        <begin position="180"/>
        <end position="193"/>
    </location>
</feature>
<evidence type="ECO:0000256" key="1">
    <source>
        <dbReference type="SAM" id="MobiDB-lite"/>
    </source>
</evidence>
<reference evidence="4" key="1">
    <citation type="submission" date="2023-03" db="EMBL/GenBank/DDBJ databases">
        <title>Massive genome expansion in bonnet fungi (Mycena s.s.) driven by repeated elements and novel gene families across ecological guilds.</title>
        <authorList>
            <consortium name="Lawrence Berkeley National Laboratory"/>
            <person name="Harder C.B."/>
            <person name="Miyauchi S."/>
            <person name="Viragh M."/>
            <person name="Kuo A."/>
            <person name="Thoen E."/>
            <person name="Andreopoulos B."/>
            <person name="Lu D."/>
            <person name="Skrede I."/>
            <person name="Drula E."/>
            <person name="Henrissat B."/>
            <person name="Morin E."/>
            <person name="Kohler A."/>
            <person name="Barry K."/>
            <person name="LaButti K."/>
            <person name="Morin E."/>
            <person name="Salamov A."/>
            <person name="Lipzen A."/>
            <person name="Mereny Z."/>
            <person name="Hegedus B."/>
            <person name="Baldrian P."/>
            <person name="Stursova M."/>
            <person name="Weitz H."/>
            <person name="Taylor A."/>
            <person name="Grigoriev I.V."/>
            <person name="Nagy L.G."/>
            <person name="Martin F."/>
            <person name="Kauserud H."/>
        </authorList>
    </citation>
    <scope>NUCLEOTIDE SEQUENCE</scope>
    <source>
        <strain evidence="4">9284</strain>
    </source>
</reference>
<feature type="compositionally biased region" description="Pro residues" evidence="1">
    <location>
        <begin position="301"/>
        <end position="312"/>
    </location>
</feature>
<feature type="region of interest" description="Disordered" evidence="1">
    <location>
        <begin position="416"/>
        <end position="437"/>
    </location>
</feature>
<evidence type="ECO:0000313" key="5">
    <source>
        <dbReference type="Proteomes" id="UP001221142"/>
    </source>
</evidence>
<organism evidence="4 5">
    <name type="scientific">Roridomyces roridus</name>
    <dbReference type="NCBI Taxonomy" id="1738132"/>
    <lineage>
        <taxon>Eukaryota</taxon>
        <taxon>Fungi</taxon>
        <taxon>Dikarya</taxon>
        <taxon>Basidiomycota</taxon>
        <taxon>Agaricomycotina</taxon>
        <taxon>Agaricomycetes</taxon>
        <taxon>Agaricomycetidae</taxon>
        <taxon>Agaricales</taxon>
        <taxon>Marasmiineae</taxon>
        <taxon>Mycenaceae</taxon>
        <taxon>Roridomyces</taxon>
    </lineage>
</organism>
<feature type="transmembrane region" description="Helical" evidence="2">
    <location>
        <begin position="26"/>
        <end position="47"/>
    </location>
</feature>
<gene>
    <name evidence="4" type="ORF">FB45DRAFT_1023597</name>
</gene>
<feature type="chain" id="PRO_5042087645" evidence="3">
    <location>
        <begin position="17"/>
        <end position="466"/>
    </location>
</feature>
<accession>A0AAD7C4Z0</accession>
<feature type="region of interest" description="Disordered" evidence="1">
    <location>
        <begin position="166"/>
        <end position="312"/>
    </location>
</feature>
<dbReference type="Proteomes" id="UP001221142">
    <property type="component" value="Unassembled WGS sequence"/>
</dbReference>
<protein>
    <submittedName>
        <fullName evidence="4">Uncharacterized protein</fullName>
    </submittedName>
</protein>